<gene>
    <name evidence="2" type="ORF">DMAD_08021</name>
</gene>
<evidence type="ECO:0000256" key="1">
    <source>
        <dbReference type="SAM" id="MobiDB-lite"/>
    </source>
</evidence>
<protein>
    <submittedName>
        <fullName evidence="2">Uncharacterized protein</fullName>
    </submittedName>
</protein>
<accession>A0AAU9F4P7</accession>
<feature type="region of interest" description="Disordered" evidence="1">
    <location>
        <begin position="1"/>
        <end position="20"/>
    </location>
</feature>
<keyword evidence="3" id="KW-1185">Reference proteome</keyword>
<name>A0AAU9F4P7_DROMD</name>
<dbReference type="AlphaFoldDB" id="A0AAU9F4P7"/>
<dbReference type="EMBL" id="AP029263">
    <property type="protein sequence ID" value="BFF89221.1"/>
    <property type="molecule type" value="Genomic_DNA"/>
</dbReference>
<evidence type="ECO:0000313" key="2">
    <source>
        <dbReference type="EMBL" id="BFF89221.1"/>
    </source>
</evidence>
<dbReference type="Proteomes" id="UP001500889">
    <property type="component" value="Chromosome O"/>
</dbReference>
<organism evidence="2 3">
    <name type="scientific">Drosophila madeirensis</name>
    <name type="common">Fruit fly</name>
    <dbReference type="NCBI Taxonomy" id="30013"/>
    <lineage>
        <taxon>Eukaryota</taxon>
        <taxon>Metazoa</taxon>
        <taxon>Ecdysozoa</taxon>
        <taxon>Arthropoda</taxon>
        <taxon>Hexapoda</taxon>
        <taxon>Insecta</taxon>
        <taxon>Pterygota</taxon>
        <taxon>Neoptera</taxon>
        <taxon>Endopterygota</taxon>
        <taxon>Diptera</taxon>
        <taxon>Brachycera</taxon>
        <taxon>Muscomorpha</taxon>
        <taxon>Ephydroidea</taxon>
        <taxon>Drosophilidae</taxon>
        <taxon>Drosophila</taxon>
        <taxon>Sophophora</taxon>
    </lineage>
</organism>
<sequence>MGCWSSQPCTDSRRCSSGSLSCLVTPSRSTRNNRDCLEFEGPTGSNCQLLGWAWCGAVVDGPGFLAPLGSPREFPIVSACAPRDQAMLPPL</sequence>
<proteinExistence type="predicted"/>
<feature type="compositionally biased region" description="Polar residues" evidence="1">
    <location>
        <begin position="1"/>
        <end position="10"/>
    </location>
</feature>
<evidence type="ECO:0000313" key="3">
    <source>
        <dbReference type="Proteomes" id="UP001500889"/>
    </source>
</evidence>
<reference evidence="2 3" key="1">
    <citation type="submission" date="2024-02" db="EMBL/GenBank/DDBJ databases">
        <title>A chromosome-level genome assembly of Drosophila madeirensis, a fruit fly species endemic to Madeira island.</title>
        <authorList>
            <person name="Tomihara K."/>
            <person name="Llopart A."/>
            <person name="Yamamoto D."/>
        </authorList>
    </citation>
    <scope>NUCLEOTIDE SEQUENCE [LARGE SCALE GENOMIC DNA]</scope>
    <source>
        <strain evidence="2 3">RF1</strain>
    </source>
</reference>